<comment type="cofactor">
    <cofactor evidence="1">
        <name>heme b</name>
        <dbReference type="ChEBI" id="CHEBI:60344"/>
    </cofactor>
</comment>
<dbReference type="SUPFAM" id="SSF47240">
    <property type="entry name" value="Ferritin-like"/>
    <property type="match status" value="1"/>
</dbReference>
<feature type="binding site" evidence="4">
    <location>
        <position position="147"/>
    </location>
    <ligand>
        <name>Fe cation</name>
        <dbReference type="ChEBI" id="CHEBI:24875"/>
    </ligand>
</feature>
<dbReference type="GO" id="GO:0005829">
    <property type="term" value="C:cytosol"/>
    <property type="evidence" value="ECO:0007669"/>
    <property type="project" value="TreeGrafter"/>
</dbReference>
<dbReference type="Proteomes" id="UP000294513">
    <property type="component" value="Unassembled WGS sequence"/>
</dbReference>
<gene>
    <name evidence="6" type="ORF">E1298_07410</name>
</gene>
<sequence>MGRIARETVERAGIDVDVLVNRLMTLARAELAACYRCTILCVPSTDVDDGLREILRDVRAEDRNHFDVLVTRIHELDARVPVDIRLFVADVSDEDVPAVPGEGLRSLVKVLIECEKRAVLAYGRLCEFTRGKDHRTYEIAHAILNEEIEHEKWFRELLGTGRPSRFHRGFRGRSPYLERLPPSDLDPG</sequence>
<accession>A0A4R5C395</accession>
<evidence type="ECO:0000313" key="7">
    <source>
        <dbReference type="Proteomes" id="UP000294513"/>
    </source>
</evidence>
<dbReference type="PANTHER" id="PTHR30295">
    <property type="entry name" value="BACTERIOFERRITIN"/>
    <property type="match status" value="1"/>
</dbReference>
<dbReference type="GO" id="GO:0006879">
    <property type="term" value="P:intracellular iron ion homeostasis"/>
    <property type="evidence" value="ECO:0007669"/>
    <property type="project" value="UniProtKB-KW"/>
</dbReference>
<dbReference type="GO" id="GO:0004322">
    <property type="term" value="F:ferroxidase activity"/>
    <property type="evidence" value="ECO:0007669"/>
    <property type="project" value="TreeGrafter"/>
</dbReference>
<dbReference type="RefSeq" id="WP_131890288.1">
    <property type="nucleotide sequence ID" value="NZ_SMKU01000022.1"/>
</dbReference>
<evidence type="ECO:0000256" key="3">
    <source>
        <dbReference type="ARBA" id="ARBA00023004"/>
    </source>
</evidence>
<dbReference type="NCBIfam" id="NF009990">
    <property type="entry name" value="PRK13456.1"/>
    <property type="match status" value="1"/>
</dbReference>
<dbReference type="AlphaFoldDB" id="A0A4R5C395"/>
<dbReference type="EMBL" id="SMKU01000022">
    <property type="protein sequence ID" value="TDD94131.1"/>
    <property type="molecule type" value="Genomic_DNA"/>
</dbReference>
<keyword evidence="3 4" id="KW-0408">Iron</keyword>
<protein>
    <submittedName>
        <fullName evidence="6">DNA protection protein DPS</fullName>
    </submittedName>
</protein>
<dbReference type="Pfam" id="PF00210">
    <property type="entry name" value="Ferritin"/>
    <property type="match status" value="1"/>
</dbReference>
<evidence type="ECO:0000313" key="6">
    <source>
        <dbReference type="EMBL" id="TDD94131.1"/>
    </source>
</evidence>
<feature type="binding site" evidence="4">
    <location>
        <position position="30"/>
    </location>
    <ligand>
        <name>Fe cation</name>
        <dbReference type="ChEBI" id="CHEBI:24875"/>
    </ligand>
</feature>
<comment type="caution">
    <text evidence="6">The sequence shown here is derived from an EMBL/GenBank/DDBJ whole genome shotgun (WGS) entry which is preliminary data.</text>
</comment>
<evidence type="ECO:0000256" key="1">
    <source>
        <dbReference type="ARBA" id="ARBA00001970"/>
    </source>
</evidence>
<feature type="binding site" evidence="4">
    <location>
        <position position="115"/>
    </location>
    <ligand>
        <name>Fe cation</name>
        <dbReference type="ChEBI" id="CHEBI:24875"/>
    </ligand>
</feature>
<dbReference type="PANTHER" id="PTHR30295:SF1">
    <property type="entry name" value="DNA PROTECTION DURING STARVATION PROTEIN"/>
    <property type="match status" value="1"/>
</dbReference>
<keyword evidence="4" id="KW-0479">Metal-binding</keyword>
<evidence type="ECO:0000259" key="5">
    <source>
        <dbReference type="Pfam" id="PF00210"/>
    </source>
</evidence>
<dbReference type="Gene3D" id="1.20.1260.10">
    <property type="match status" value="1"/>
</dbReference>
<dbReference type="InterPro" id="IPR012347">
    <property type="entry name" value="Ferritin-like"/>
</dbReference>
<organism evidence="6 7">
    <name type="scientific">Actinomadura rubrisoli</name>
    <dbReference type="NCBI Taxonomy" id="2530368"/>
    <lineage>
        <taxon>Bacteria</taxon>
        <taxon>Bacillati</taxon>
        <taxon>Actinomycetota</taxon>
        <taxon>Actinomycetes</taxon>
        <taxon>Streptosporangiales</taxon>
        <taxon>Thermomonosporaceae</taxon>
        <taxon>Actinomadura</taxon>
    </lineage>
</organism>
<dbReference type="PIRSF" id="PIRSF018063">
    <property type="entry name" value="Ferrtn_UCP018063"/>
    <property type="match status" value="1"/>
</dbReference>
<feature type="domain" description="Ferritin/DPS" evidence="5">
    <location>
        <begin position="50"/>
        <end position="160"/>
    </location>
</feature>
<dbReference type="GO" id="GO:0008199">
    <property type="term" value="F:ferric iron binding"/>
    <property type="evidence" value="ECO:0007669"/>
    <property type="project" value="InterPro"/>
</dbReference>
<evidence type="ECO:0000256" key="2">
    <source>
        <dbReference type="ARBA" id="ARBA00022434"/>
    </source>
</evidence>
<dbReference type="InterPro" id="IPR014490">
    <property type="entry name" value="Dps-like"/>
</dbReference>
<feature type="binding site" evidence="4">
    <location>
        <position position="65"/>
    </location>
    <ligand>
        <name>Fe cation</name>
        <dbReference type="ChEBI" id="CHEBI:24875"/>
    </ligand>
</feature>
<dbReference type="OrthoDB" id="9800505at2"/>
<name>A0A4R5C395_9ACTN</name>
<dbReference type="InterPro" id="IPR008331">
    <property type="entry name" value="Ferritin_DPS_dom"/>
</dbReference>
<reference evidence="6 7" key="1">
    <citation type="submission" date="2019-03" db="EMBL/GenBank/DDBJ databases">
        <title>Draft genome sequences of novel Actinobacteria.</title>
        <authorList>
            <person name="Sahin N."/>
            <person name="Ay H."/>
            <person name="Saygin H."/>
        </authorList>
    </citation>
    <scope>NUCLEOTIDE SEQUENCE [LARGE SCALE GENOMIC DNA]</scope>
    <source>
        <strain evidence="6 7">H3C3</strain>
    </source>
</reference>
<keyword evidence="2" id="KW-0409">Iron storage</keyword>
<keyword evidence="7" id="KW-1185">Reference proteome</keyword>
<evidence type="ECO:0000256" key="4">
    <source>
        <dbReference type="PIRSR" id="PIRSR018063-50"/>
    </source>
</evidence>
<dbReference type="GO" id="GO:0020037">
    <property type="term" value="F:heme binding"/>
    <property type="evidence" value="ECO:0007669"/>
    <property type="project" value="TreeGrafter"/>
</dbReference>
<dbReference type="InterPro" id="IPR009078">
    <property type="entry name" value="Ferritin-like_SF"/>
</dbReference>
<feature type="binding site" evidence="4">
    <location>
        <position position="150"/>
    </location>
    <ligand>
        <name>Fe cation</name>
        <dbReference type="ChEBI" id="CHEBI:24875"/>
    </ligand>
</feature>
<proteinExistence type="predicted"/>